<keyword evidence="3" id="KW-0460">Magnesium</keyword>
<dbReference type="Proteomes" id="UP000562984">
    <property type="component" value="Unassembled WGS sequence"/>
</dbReference>
<dbReference type="InterPro" id="IPR029065">
    <property type="entry name" value="Enolase_C-like"/>
</dbReference>
<proteinExistence type="predicted"/>
<dbReference type="CDD" id="cd03316">
    <property type="entry name" value="MR_like"/>
    <property type="match status" value="1"/>
</dbReference>
<dbReference type="SMART" id="SM00922">
    <property type="entry name" value="MR_MLE"/>
    <property type="match status" value="1"/>
</dbReference>
<dbReference type="InterPro" id="IPR046945">
    <property type="entry name" value="RHMD-like"/>
</dbReference>
<dbReference type="GO" id="GO:0000287">
    <property type="term" value="F:magnesium ion binding"/>
    <property type="evidence" value="ECO:0007669"/>
    <property type="project" value="TreeGrafter"/>
</dbReference>
<dbReference type="SUPFAM" id="SSF51604">
    <property type="entry name" value="Enolase C-terminal domain-like"/>
    <property type="match status" value="1"/>
</dbReference>
<evidence type="ECO:0000259" key="4">
    <source>
        <dbReference type="SMART" id="SM00922"/>
    </source>
</evidence>
<evidence type="ECO:0000256" key="1">
    <source>
        <dbReference type="ARBA" id="ARBA00001946"/>
    </source>
</evidence>
<protein>
    <submittedName>
        <fullName evidence="5">Mandelate racemase/muconate lactonizing enzyme family protein</fullName>
    </submittedName>
</protein>
<dbReference type="Gene3D" id="3.20.20.120">
    <property type="entry name" value="Enolase-like C-terminal domain"/>
    <property type="match status" value="1"/>
</dbReference>
<dbReference type="GO" id="GO:0016836">
    <property type="term" value="F:hydro-lyase activity"/>
    <property type="evidence" value="ECO:0007669"/>
    <property type="project" value="TreeGrafter"/>
</dbReference>
<gene>
    <name evidence="5" type="ORF">HKD39_09535</name>
</gene>
<comment type="caution">
    <text evidence="5">The sequence shown here is derived from an EMBL/GenBank/DDBJ whole genome shotgun (WGS) entry which is preliminary data.</text>
</comment>
<dbReference type="EMBL" id="JABEND010000004">
    <property type="protein sequence ID" value="NNG35949.1"/>
    <property type="molecule type" value="Genomic_DNA"/>
</dbReference>
<dbReference type="PANTHER" id="PTHR13794:SF58">
    <property type="entry name" value="MITOCHONDRIAL ENOLASE SUPERFAMILY MEMBER 1"/>
    <property type="match status" value="1"/>
</dbReference>
<dbReference type="SFLD" id="SFLDS00001">
    <property type="entry name" value="Enolase"/>
    <property type="match status" value="1"/>
</dbReference>
<feature type="domain" description="Mandelate racemase/muconate lactonizing enzyme C-terminal" evidence="4">
    <location>
        <begin position="147"/>
        <end position="276"/>
    </location>
</feature>
<dbReference type="InterPro" id="IPR036849">
    <property type="entry name" value="Enolase-like_C_sf"/>
</dbReference>
<evidence type="ECO:0000256" key="3">
    <source>
        <dbReference type="ARBA" id="ARBA00022842"/>
    </source>
</evidence>
<evidence type="ECO:0000313" key="5">
    <source>
        <dbReference type="EMBL" id="NNG35949.1"/>
    </source>
</evidence>
<reference evidence="5 6" key="1">
    <citation type="submission" date="2020-05" db="EMBL/GenBank/DDBJ databases">
        <title>Nakamurella sp. DB0629 isolated from air conditioner.</title>
        <authorList>
            <person name="Kim D.H."/>
            <person name="Kim D.-U."/>
        </authorList>
    </citation>
    <scope>NUCLEOTIDE SEQUENCE [LARGE SCALE GENOMIC DNA]</scope>
    <source>
        <strain evidence="5 6">DB0629</strain>
    </source>
</reference>
<name>A0A849A5V8_9ACTN</name>
<dbReference type="GO" id="GO:0016052">
    <property type="term" value="P:carbohydrate catabolic process"/>
    <property type="evidence" value="ECO:0007669"/>
    <property type="project" value="TreeGrafter"/>
</dbReference>
<dbReference type="SFLD" id="SFLDG00179">
    <property type="entry name" value="mandelate_racemase"/>
    <property type="match status" value="1"/>
</dbReference>
<organism evidence="5 6">
    <name type="scientific">Nakamurella aerolata</name>
    <dbReference type="NCBI Taxonomy" id="1656892"/>
    <lineage>
        <taxon>Bacteria</taxon>
        <taxon>Bacillati</taxon>
        <taxon>Actinomycetota</taxon>
        <taxon>Actinomycetes</taxon>
        <taxon>Nakamurellales</taxon>
        <taxon>Nakamurellaceae</taxon>
        <taxon>Nakamurella</taxon>
    </lineage>
</organism>
<dbReference type="RefSeq" id="WP_171199627.1">
    <property type="nucleotide sequence ID" value="NZ_JABEND010000004.1"/>
</dbReference>
<dbReference type="Pfam" id="PF13378">
    <property type="entry name" value="MR_MLE_C"/>
    <property type="match status" value="1"/>
</dbReference>
<dbReference type="Gene3D" id="3.30.390.10">
    <property type="entry name" value="Enolase-like, N-terminal domain"/>
    <property type="match status" value="1"/>
</dbReference>
<keyword evidence="6" id="KW-1185">Reference proteome</keyword>
<dbReference type="SUPFAM" id="SSF54826">
    <property type="entry name" value="Enolase N-terminal domain-like"/>
    <property type="match status" value="1"/>
</dbReference>
<dbReference type="InterPro" id="IPR029017">
    <property type="entry name" value="Enolase-like_N"/>
</dbReference>
<comment type="cofactor">
    <cofactor evidence="1">
        <name>Mg(2+)</name>
        <dbReference type="ChEBI" id="CHEBI:18420"/>
    </cofactor>
</comment>
<sequence>MRITDLRPVLLTGPISDDPSMLEFRTLRSAALVELHTDAGVVGVGETYLGYHLPQVVAPLIEYYAPILRGQALDDPADIAALSNAMATCGQFWGRVGVGPTVISAVQGAMFDALGKLRQVPAYELLGGGRHDRLLGYATGGASNWPMDALKQKVDRYLDAGFRAFKLGAGRFVTEPDGSRRQISVGDSPAHTAQLEADKVAAIRDYVGPDVGIMLDAHMGFRSEGSRWNLETATAVLDAVAPYQLIFFEEALPYNGSDGLTGPQAYAELTARTATPVAGGEQLTTAVEFAPFAGSDGSAGSAAAPASFDIAQPDAAWLSMTDFVAVATAFAARGARVASHAWSGGVGVMQNLHAAFACANTAVVEIPPLGGALHTRLWGDSLRLDADGYVLAPTEPGLGVRLDDAVKAEFPFRQGYEEWVDVPGKIMPTSDDEASRAGSTR</sequence>
<evidence type="ECO:0000256" key="2">
    <source>
        <dbReference type="ARBA" id="ARBA00022723"/>
    </source>
</evidence>
<accession>A0A849A5V8</accession>
<evidence type="ECO:0000313" key="6">
    <source>
        <dbReference type="Proteomes" id="UP000562984"/>
    </source>
</evidence>
<dbReference type="Pfam" id="PF02746">
    <property type="entry name" value="MR_MLE_N"/>
    <property type="match status" value="1"/>
</dbReference>
<keyword evidence="2" id="KW-0479">Metal-binding</keyword>
<dbReference type="InterPro" id="IPR013342">
    <property type="entry name" value="Mandelate_racemase_C"/>
</dbReference>
<dbReference type="AlphaFoldDB" id="A0A849A5V8"/>
<dbReference type="PANTHER" id="PTHR13794">
    <property type="entry name" value="ENOLASE SUPERFAMILY, MANDELATE RACEMASE"/>
    <property type="match status" value="1"/>
</dbReference>
<dbReference type="InterPro" id="IPR013341">
    <property type="entry name" value="Mandelate_racemase_N_dom"/>
</dbReference>